<keyword evidence="2" id="KW-1185">Reference proteome</keyword>
<reference evidence="1 2" key="1">
    <citation type="journal article" date="2014" name="Genome Announc.">
        <title>Genome Sequence of Youngiibacter fragilis, the Type Strain of the Genus Youngiibacter.</title>
        <authorList>
            <person name="Wawrik C.B."/>
            <person name="Callaghan A.V."/>
            <person name="Stamps B.W."/>
            <person name="Wawrik B."/>
        </authorList>
    </citation>
    <scope>NUCLEOTIDE SEQUENCE [LARGE SCALE GENOMIC DNA]</scope>
    <source>
        <strain evidence="1 2">232.1</strain>
    </source>
</reference>
<dbReference type="eggNOG" id="ENOG5033NVM">
    <property type="taxonomic scope" value="Bacteria"/>
</dbReference>
<dbReference type="Proteomes" id="UP000017747">
    <property type="component" value="Unassembled WGS sequence"/>
</dbReference>
<evidence type="ECO:0000313" key="2">
    <source>
        <dbReference type="Proteomes" id="UP000017747"/>
    </source>
</evidence>
<organism evidence="1 2">
    <name type="scientific">Youngiibacter fragilis 232.1</name>
    <dbReference type="NCBI Taxonomy" id="994573"/>
    <lineage>
        <taxon>Bacteria</taxon>
        <taxon>Bacillati</taxon>
        <taxon>Bacillota</taxon>
        <taxon>Clostridia</taxon>
        <taxon>Eubacteriales</taxon>
        <taxon>Clostridiaceae</taxon>
        <taxon>Youngiibacter</taxon>
    </lineage>
</organism>
<sequence length="48" mass="5599">MGTNLLQMSEEQFWNSTPKKLQVLFKVYKTVNGIDEQSSFDTIDNILF</sequence>
<dbReference type="EMBL" id="AXUN02000179">
    <property type="protein sequence ID" value="ETA80638.1"/>
    <property type="molecule type" value="Genomic_DNA"/>
</dbReference>
<name>V7I452_9CLOT</name>
<accession>V7I452</accession>
<proteinExistence type="predicted"/>
<gene>
    <name evidence="1" type="ORF">T472_0211295</name>
</gene>
<comment type="caution">
    <text evidence="1">The sequence shown here is derived from an EMBL/GenBank/DDBJ whole genome shotgun (WGS) entry which is preliminary data.</text>
</comment>
<dbReference type="AlphaFoldDB" id="V7I452"/>
<dbReference type="STRING" id="994573.T472_0211295"/>
<protein>
    <submittedName>
        <fullName evidence="1">Uncharacterized protein</fullName>
    </submittedName>
</protein>
<evidence type="ECO:0000313" key="1">
    <source>
        <dbReference type="EMBL" id="ETA80638.1"/>
    </source>
</evidence>